<dbReference type="InterPro" id="IPR019060">
    <property type="entry name" value="DUF2382"/>
</dbReference>
<dbReference type="PANTHER" id="PTHR38463">
    <property type="entry name" value="STRESS RESPONSE PROTEIN YSNF"/>
    <property type="match status" value="1"/>
</dbReference>
<comment type="caution">
    <text evidence="2">The sequence shown here is derived from an EMBL/GenBank/DDBJ whole genome shotgun (WGS) entry which is preliminary data.</text>
</comment>
<proteinExistence type="predicted"/>
<dbReference type="InterPro" id="IPR052967">
    <property type="entry name" value="Stress_Response_Assoc"/>
</dbReference>
<evidence type="ECO:0000259" key="1">
    <source>
        <dbReference type="Pfam" id="PF09557"/>
    </source>
</evidence>
<dbReference type="EMBL" id="DXHR01000012">
    <property type="protein sequence ID" value="HIW12342.1"/>
    <property type="molecule type" value="Genomic_DNA"/>
</dbReference>
<reference evidence="2" key="1">
    <citation type="journal article" date="2021" name="PeerJ">
        <title>Extensive microbial diversity within the chicken gut microbiome revealed by metagenomics and culture.</title>
        <authorList>
            <person name="Gilroy R."/>
            <person name="Ravi A."/>
            <person name="Getino M."/>
            <person name="Pursley I."/>
            <person name="Horton D.L."/>
            <person name="Alikhan N.F."/>
            <person name="Baker D."/>
            <person name="Gharbi K."/>
            <person name="Hall N."/>
            <person name="Watson M."/>
            <person name="Adriaenssens E.M."/>
            <person name="Foster-Nyarko E."/>
            <person name="Jarju S."/>
            <person name="Secka A."/>
            <person name="Antonio M."/>
            <person name="Oren A."/>
            <person name="Chaudhuri R.R."/>
            <person name="La Ragione R."/>
            <person name="Hildebrand F."/>
            <person name="Pallen M.J."/>
        </authorList>
    </citation>
    <scope>NUCLEOTIDE SEQUENCE</scope>
    <source>
        <strain evidence="2">ChiHjej13B12-752</strain>
    </source>
</reference>
<dbReference type="Proteomes" id="UP000823989">
    <property type="component" value="Unassembled WGS sequence"/>
</dbReference>
<sequence length="265" mass="31344">MGTIESFSNEHQLLNRIDHYKRKNLREERLTVISEHDPGDMLTHYPDVRHKSSEGDAWGRIVAWFSGEDRDEQVMDELHLGNYEKEVYRQSLENGKMLLYIDYDDETLRSIKGPDPYAENTYDNGDEDHIAEDTMPLREERLVVDKENVNLGEVIVSKYSDSEFEEMDIPVEYDDVDIERRRLEAEPLLEDYNNDDADDDENVIRIPITRDRLKVIKERVVTEEVIIRKDRRTETRHISEVVSHEDIKVTEVRNEDADEGKDYRE</sequence>
<dbReference type="Pfam" id="PF09557">
    <property type="entry name" value="DUF2382"/>
    <property type="match status" value="1"/>
</dbReference>
<dbReference type="PANTHER" id="PTHR38463:SF1">
    <property type="entry name" value="STRESS RESPONSE PROTEIN YSNF"/>
    <property type="match status" value="1"/>
</dbReference>
<reference evidence="2" key="2">
    <citation type="submission" date="2021-04" db="EMBL/GenBank/DDBJ databases">
        <authorList>
            <person name="Gilroy R."/>
        </authorList>
    </citation>
    <scope>NUCLEOTIDE SEQUENCE</scope>
    <source>
        <strain evidence="2">ChiHjej13B12-752</strain>
    </source>
</reference>
<evidence type="ECO:0000313" key="2">
    <source>
        <dbReference type="EMBL" id="HIW12342.1"/>
    </source>
</evidence>
<gene>
    <name evidence="2" type="ORF">H9891_04190</name>
</gene>
<organism evidence="2 3">
    <name type="scientific">Candidatus Salinicoccus stercoripullorum</name>
    <dbReference type="NCBI Taxonomy" id="2838756"/>
    <lineage>
        <taxon>Bacteria</taxon>
        <taxon>Bacillati</taxon>
        <taxon>Bacillota</taxon>
        <taxon>Bacilli</taxon>
        <taxon>Bacillales</taxon>
        <taxon>Staphylococcaceae</taxon>
        <taxon>Salinicoccus</taxon>
    </lineage>
</organism>
<dbReference type="NCBIfam" id="TIGR02271">
    <property type="entry name" value="YsnF/AvaK domain"/>
    <property type="match status" value="1"/>
</dbReference>
<protein>
    <submittedName>
        <fullName evidence="2">DUF2382 domain-containing protein</fullName>
    </submittedName>
</protein>
<accession>A0A9D1QHL8</accession>
<feature type="domain" description="DUF2382" evidence="1">
    <location>
        <begin position="135"/>
        <end position="249"/>
    </location>
</feature>
<evidence type="ECO:0000313" key="3">
    <source>
        <dbReference type="Proteomes" id="UP000823989"/>
    </source>
</evidence>
<dbReference type="AlphaFoldDB" id="A0A9D1QHL8"/>
<name>A0A9D1QHL8_9STAP</name>